<comment type="similarity">
    <text evidence="1 5 6">Belongs to the IspF family.</text>
</comment>
<dbReference type="AlphaFoldDB" id="A0A2P8DCH7"/>
<gene>
    <name evidence="5" type="primary">ispF</name>
    <name evidence="8" type="ORF">B0I18_1011094</name>
</gene>
<dbReference type="InterPro" id="IPR003526">
    <property type="entry name" value="MECDP_synthase"/>
</dbReference>
<feature type="binding site" evidence="5">
    <location>
        <position position="177"/>
    </location>
    <ligand>
        <name>4-CDP-2-C-methyl-D-erythritol 2-phosphate</name>
        <dbReference type="ChEBI" id="CHEBI:57919"/>
    </ligand>
</feature>
<organism evidence="8 9">
    <name type="scientific">Taibaiella chishuiensis</name>
    <dbReference type="NCBI Taxonomy" id="1434707"/>
    <lineage>
        <taxon>Bacteria</taxon>
        <taxon>Pseudomonadati</taxon>
        <taxon>Bacteroidota</taxon>
        <taxon>Chitinophagia</taxon>
        <taxon>Chitinophagales</taxon>
        <taxon>Chitinophagaceae</taxon>
        <taxon>Taibaiella</taxon>
    </lineage>
</organism>
<evidence type="ECO:0000313" key="9">
    <source>
        <dbReference type="Proteomes" id="UP000240572"/>
    </source>
</evidence>
<feature type="binding site" evidence="5">
    <location>
        <position position="46"/>
    </location>
    <ligand>
        <name>a divalent metal cation</name>
        <dbReference type="ChEBI" id="CHEBI:60240"/>
    </ligand>
</feature>
<evidence type="ECO:0000256" key="1">
    <source>
        <dbReference type="ARBA" id="ARBA00008480"/>
    </source>
</evidence>
<evidence type="ECO:0000313" key="8">
    <source>
        <dbReference type="EMBL" id="PSK94931.1"/>
    </source>
</evidence>
<dbReference type="GO" id="GO:0019288">
    <property type="term" value="P:isopentenyl diphosphate biosynthetic process, methylerythritol 4-phosphate pathway"/>
    <property type="evidence" value="ECO:0007669"/>
    <property type="project" value="UniProtKB-UniRule"/>
</dbReference>
<keyword evidence="2 5" id="KW-0479">Metal-binding</keyword>
<dbReference type="CDD" id="cd00554">
    <property type="entry name" value="MECDP_synthase"/>
    <property type="match status" value="1"/>
</dbReference>
<dbReference type="PANTHER" id="PTHR43181:SF1">
    <property type="entry name" value="2-C-METHYL-D-ERYTHRITOL 2,4-CYCLODIPHOSPHATE SYNTHASE, CHLOROPLASTIC"/>
    <property type="match status" value="1"/>
</dbReference>
<dbReference type="UniPathway" id="UPA00056">
    <property type="reaction ID" value="UER00095"/>
</dbReference>
<dbReference type="Proteomes" id="UP000240572">
    <property type="component" value="Unassembled WGS sequence"/>
</dbReference>
<reference evidence="8 9" key="1">
    <citation type="submission" date="2018-03" db="EMBL/GenBank/DDBJ databases">
        <title>Genomic Encyclopedia of Type Strains, Phase III (KMG-III): the genomes of soil and plant-associated and newly described type strains.</title>
        <authorList>
            <person name="Whitman W."/>
        </authorList>
    </citation>
    <scope>NUCLEOTIDE SEQUENCE [LARGE SCALE GENOMIC DNA]</scope>
    <source>
        <strain evidence="8 9">CGMCC 1.12700</strain>
    </source>
</reference>
<sequence length="195" mass="21735">MQSKRGFFIFAITAGFISCSYYCKRSIHNTLIHFFTMQLRIGNGIDFHRLETGIPFWLGGIQLEHTKGAVGHSDADTLLHAICDALLGAVSLGDIGTHFPDTDMKYKGIDSKVLLRRCYNLVKEKGYWIVNIDSTVCLQEPKLKPHIPKMKEAIAATLGISRDEISIKATTTEQMGFVGREEGVMAYATVLLTKH</sequence>
<name>A0A2P8DCH7_9BACT</name>
<proteinExistence type="inferred from homology"/>
<feature type="binding site" evidence="5">
    <location>
        <begin position="94"/>
        <end position="96"/>
    </location>
    <ligand>
        <name>4-CDP-2-C-methyl-D-erythritol 2-phosphate</name>
        <dbReference type="ChEBI" id="CHEBI:57919"/>
    </ligand>
</feature>
<dbReference type="SUPFAM" id="SSF69765">
    <property type="entry name" value="IpsF-like"/>
    <property type="match status" value="1"/>
</dbReference>
<comment type="caution">
    <text evidence="8">The sequence shown here is derived from an EMBL/GenBank/DDBJ whole genome shotgun (WGS) entry which is preliminary data.</text>
</comment>
<evidence type="ECO:0000256" key="5">
    <source>
        <dbReference type="HAMAP-Rule" id="MF_00107"/>
    </source>
</evidence>
<comment type="subunit">
    <text evidence="5">Homotrimer.</text>
</comment>
<feature type="binding site" evidence="5">
    <location>
        <position position="48"/>
    </location>
    <ligand>
        <name>a divalent metal cation</name>
        <dbReference type="ChEBI" id="CHEBI:60240"/>
    </ligand>
</feature>
<comment type="cofactor">
    <cofactor evidence="5">
        <name>a divalent metal cation</name>
        <dbReference type="ChEBI" id="CHEBI:60240"/>
    </cofactor>
    <text evidence="5">Binds 1 divalent metal cation per subunit.</text>
</comment>
<feature type="binding site" evidence="5">
    <location>
        <position position="80"/>
    </location>
    <ligand>
        <name>a divalent metal cation</name>
        <dbReference type="ChEBI" id="CHEBI:60240"/>
    </ligand>
</feature>
<evidence type="ECO:0000256" key="3">
    <source>
        <dbReference type="ARBA" id="ARBA00023229"/>
    </source>
</evidence>
<keyword evidence="9" id="KW-1185">Reference proteome</keyword>
<feature type="binding site" evidence="5">
    <location>
        <begin position="99"/>
        <end position="103"/>
    </location>
    <ligand>
        <name>4-CDP-2-C-methyl-D-erythritol 2-phosphate</name>
        <dbReference type="ChEBI" id="CHEBI:57919"/>
    </ligand>
</feature>
<protein>
    <recommendedName>
        <fullName evidence="5 6">2-C-methyl-D-erythritol 2,4-cyclodiphosphate synthase</fullName>
        <shortName evidence="5">MECDP-synthase</shortName>
        <shortName evidence="5">MECPP-synthase</shortName>
        <shortName evidence="5">MECPS</shortName>
        <ecNumber evidence="5 6">4.6.1.12</ecNumber>
    </recommendedName>
</protein>
<dbReference type="InterPro" id="IPR036571">
    <property type="entry name" value="MECDP_synthase_sf"/>
</dbReference>
<comment type="catalytic activity">
    <reaction evidence="5 6">
        <text>4-CDP-2-C-methyl-D-erythritol 2-phosphate = 2-C-methyl-D-erythritol 2,4-cyclic diphosphate + CMP</text>
        <dbReference type="Rhea" id="RHEA:23864"/>
        <dbReference type="ChEBI" id="CHEBI:57919"/>
        <dbReference type="ChEBI" id="CHEBI:58483"/>
        <dbReference type="ChEBI" id="CHEBI:60377"/>
        <dbReference type="EC" id="4.6.1.12"/>
    </reaction>
</comment>
<accession>A0A2P8DCH7</accession>
<feature type="binding site" evidence="5">
    <location>
        <position position="180"/>
    </location>
    <ligand>
        <name>4-CDP-2-C-methyl-D-erythritol 2-phosphate</name>
        <dbReference type="ChEBI" id="CHEBI:57919"/>
    </ligand>
</feature>
<feature type="binding site" evidence="5">
    <location>
        <begin position="72"/>
        <end position="73"/>
    </location>
    <ligand>
        <name>4-CDP-2-C-methyl-D-erythritol 2-phosphate</name>
        <dbReference type="ChEBI" id="CHEBI:57919"/>
    </ligand>
</feature>
<dbReference type="PANTHER" id="PTHR43181">
    <property type="entry name" value="2-C-METHYL-D-ERYTHRITOL 2,4-CYCLODIPHOSPHATE SYNTHASE, CHLOROPLASTIC"/>
    <property type="match status" value="1"/>
</dbReference>
<evidence type="ECO:0000259" key="7">
    <source>
        <dbReference type="Pfam" id="PF02542"/>
    </source>
</evidence>
<dbReference type="PROSITE" id="PS51257">
    <property type="entry name" value="PROKAR_LIPOPROTEIN"/>
    <property type="match status" value="1"/>
</dbReference>
<feature type="site" description="Transition state stabilizer" evidence="5">
    <location>
        <position position="171"/>
    </location>
</feature>
<dbReference type="GO" id="GO:0016114">
    <property type="term" value="P:terpenoid biosynthetic process"/>
    <property type="evidence" value="ECO:0007669"/>
    <property type="project" value="InterPro"/>
</dbReference>
<dbReference type="FunFam" id="3.30.1330.50:FF:000001">
    <property type="entry name" value="2-C-methyl-D-erythritol 2,4-cyclodiphosphate synthase"/>
    <property type="match status" value="1"/>
</dbReference>
<keyword evidence="3 5" id="KW-0414">Isoprene biosynthesis</keyword>
<evidence type="ECO:0000256" key="6">
    <source>
        <dbReference type="RuleBase" id="RU004395"/>
    </source>
</evidence>
<comment type="function">
    <text evidence="5">Involved in the biosynthesis of isopentenyl diphosphate (IPP) and dimethylallyl diphosphate (DMAPP), two major building blocks of isoprenoid compounds. Catalyzes the conversion of 4-diphosphocytidyl-2-C-methyl-D-erythritol 2-phosphate (CDP-ME2P) to 2-C-methyl-D-erythritol 2,4-cyclodiphosphate (ME-CPP) with a corresponding release of cytidine 5-monophosphate (CMP).</text>
</comment>
<dbReference type="NCBIfam" id="TIGR00151">
    <property type="entry name" value="ispF"/>
    <property type="match status" value="1"/>
</dbReference>
<dbReference type="Pfam" id="PF02542">
    <property type="entry name" value="YgbB"/>
    <property type="match status" value="1"/>
</dbReference>
<dbReference type="GO" id="GO:0008685">
    <property type="term" value="F:2-C-methyl-D-erythritol 2,4-cyclodiphosphate synthase activity"/>
    <property type="evidence" value="ECO:0007669"/>
    <property type="project" value="UniProtKB-UniRule"/>
</dbReference>
<evidence type="ECO:0000256" key="4">
    <source>
        <dbReference type="ARBA" id="ARBA00023239"/>
    </source>
</evidence>
<keyword evidence="4 5" id="KW-0456">Lyase</keyword>
<dbReference type="HAMAP" id="MF_00107">
    <property type="entry name" value="IspF"/>
    <property type="match status" value="1"/>
</dbReference>
<feature type="binding site" evidence="5">
    <location>
        <begin position="170"/>
        <end position="173"/>
    </location>
    <ligand>
        <name>4-CDP-2-C-methyl-D-erythritol 2-phosphate</name>
        <dbReference type="ChEBI" id="CHEBI:57919"/>
    </ligand>
</feature>
<feature type="site" description="Transition state stabilizer" evidence="5">
    <location>
        <position position="72"/>
    </location>
</feature>
<evidence type="ECO:0000256" key="2">
    <source>
        <dbReference type="ARBA" id="ARBA00022723"/>
    </source>
</evidence>
<feature type="domain" description="2-C-methyl-D-erythritol 2,4-cyclodiphosphate synthase" evidence="7">
    <location>
        <begin position="39"/>
        <end position="192"/>
    </location>
</feature>
<dbReference type="EMBL" id="PYGD01000001">
    <property type="protein sequence ID" value="PSK94931.1"/>
    <property type="molecule type" value="Genomic_DNA"/>
</dbReference>
<dbReference type="EC" id="4.6.1.12" evidence="5 6"/>
<comment type="pathway">
    <text evidence="5">Isoprenoid biosynthesis; isopentenyl diphosphate biosynthesis via DXP pathway; isopentenyl diphosphate from 1-deoxy-D-xylulose 5-phosphate: step 4/6.</text>
</comment>
<feature type="binding site" evidence="5">
    <location>
        <begin position="46"/>
        <end position="48"/>
    </location>
    <ligand>
        <name>4-CDP-2-C-methyl-D-erythritol 2-phosphate</name>
        <dbReference type="ChEBI" id="CHEBI:57919"/>
    </ligand>
</feature>
<comment type="caution">
    <text evidence="5">Lacks conserved residue(s) required for the propagation of feature annotation.</text>
</comment>
<dbReference type="GO" id="GO:0046872">
    <property type="term" value="F:metal ion binding"/>
    <property type="evidence" value="ECO:0007669"/>
    <property type="project" value="UniProtKB-KW"/>
</dbReference>
<dbReference type="Gene3D" id="3.30.1330.50">
    <property type="entry name" value="2-C-methyl-D-erythritol 2,4-cyclodiphosphate synthase"/>
    <property type="match status" value="1"/>
</dbReference>